<feature type="compositionally biased region" description="Low complexity" evidence="1">
    <location>
        <begin position="110"/>
        <end position="123"/>
    </location>
</feature>
<feature type="region of interest" description="Disordered" evidence="1">
    <location>
        <begin position="101"/>
        <end position="145"/>
    </location>
</feature>
<dbReference type="EMBL" id="AZGY01000008">
    <property type="protein sequence ID" value="KZZ96038.1"/>
    <property type="molecule type" value="Genomic_DNA"/>
</dbReference>
<reference evidence="3 4" key="1">
    <citation type="journal article" date="2016" name="Genome Biol. Evol.">
        <title>Divergent and convergent evolution of fungal pathogenicity.</title>
        <authorList>
            <person name="Shang Y."/>
            <person name="Xiao G."/>
            <person name="Zheng P."/>
            <person name="Cen K."/>
            <person name="Zhan S."/>
            <person name="Wang C."/>
        </authorList>
    </citation>
    <scope>NUCLEOTIDE SEQUENCE [LARGE SCALE GENOMIC DNA]</scope>
    <source>
        <strain evidence="3 4">RCEF 2490</strain>
    </source>
</reference>
<keyword evidence="2" id="KW-1133">Transmembrane helix</keyword>
<feature type="region of interest" description="Disordered" evidence="1">
    <location>
        <begin position="55"/>
        <end position="86"/>
    </location>
</feature>
<feature type="compositionally biased region" description="Polar residues" evidence="1">
    <location>
        <begin position="62"/>
        <end position="86"/>
    </location>
</feature>
<evidence type="ECO:0000313" key="4">
    <source>
        <dbReference type="Proteomes" id="UP000078544"/>
    </source>
</evidence>
<dbReference type="AlphaFoldDB" id="A0A168C1V1"/>
<accession>A0A168C1V1</accession>
<keyword evidence="2" id="KW-0472">Membrane</keyword>
<evidence type="ECO:0000256" key="1">
    <source>
        <dbReference type="SAM" id="MobiDB-lite"/>
    </source>
</evidence>
<dbReference type="Proteomes" id="UP000078544">
    <property type="component" value="Unassembled WGS sequence"/>
</dbReference>
<feature type="transmembrane region" description="Helical" evidence="2">
    <location>
        <begin position="154"/>
        <end position="176"/>
    </location>
</feature>
<comment type="caution">
    <text evidence="3">The sequence shown here is derived from an EMBL/GenBank/DDBJ whole genome shotgun (WGS) entry which is preliminary data.</text>
</comment>
<dbReference type="OrthoDB" id="5431298at2759"/>
<proteinExistence type="predicted"/>
<evidence type="ECO:0000313" key="3">
    <source>
        <dbReference type="EMBL" id="KZZ96038.1"/>
    </source>
</evidence>
<name>A0A168C1V1_9HYPO</name>
<gene>
    <name evidence="3" type="ORF">AAL_04334</name>
</gene>
<evidence type="ECO:0000256" key="2">
    <source>
        <dbReference type="SAM" id="Phobius"/>
    </source>
</evidence>
<keyword evidence="2" id="KW-0812">Transmembrane</keyword>
<feature type="compositionally biased region" description="Basic and acidic residues" evidence="1">
    <location>
        <begin position="271"/>
        <end position="281"/>
    </location>
</feature>
<sequence length="320" mass="33064">MTREARFLSCPSGTLFYTCDSNKFRGCCAQDPCALAGCARGVNAGDDAATAVAAKKEGPELQPSTASDSVVPPSTTKTDSGITHTIPNNSVVTVTRHTVIFSEAPPSPAPSTADTTTARSTASEGLSGPTGVQTGTAPEPGVGDAAHHGLSSGAIAGAATGGALVLALVAIAWLVLKRRRRSGSSRGSVYASEPGTLETRAETQEKSDAAAARVGSDPFAPFGGRADQPEDPFRPHGGALEMDGTSTAPVELPVVNVVHEAPDDNNVMGVVDEKEKQKRSPESMVSHPLPVSPLTPLPATLNQWDRYRDLARDVSAQEKD</sequence>
<feature type="region of interest" description="Disordered" evidence="1">
    <location>
        <begin position="183"/>
        <end position="244"/>
    </location>
</feature>
<keyword evidence="4" id="KW-1185">Reference proteome</keyword>
<feature type="compositionally biased region" description="Basic and acidic residues" evidence="1">
    <location>
        <begin position="199"/>
        <end position="208"/>
    </location>
</feature>
<protein>
    <submittedName>
        <fullName evidence="3">Uncharacterized protein</fullName>
    </submittedName>
</protein>
<feature type="region of interest" description="Disordered" evidence="1">
    <location>
        <begin position="268"/>
        <end position="299"/>
    </location>
</feature>
<organism evidence="3 4">
    <name type="scientific">Moelleriella libera RCEF 2490</name>
    <dbReference type="NCBI Taxonomy" id="1081109"/>
    <lineage>
        <taxon>Eukaryota</taxon>
        <taxon>Fungi</taxon>
        <taxon>Dikarya</taxon>
        <taxon>Ascomycota</taxon>
        <taxon>Pezizomycotina</taxon>
        <taxon>Sordariomycetes</taxon>
        <taxon>Hypocreomycetidae</taxon>
        <taxon>Hypocreales</taxon>
        <taxon>Clavicipitaceae</taxon>
        <taxon>Moelleriella</taxon>
    </lineage>
</organism>
<dbReference type="STRING" id="1081109.A0A168C1V1"/>